<feature type="signal peptide" evidence="1">
    <location>
        <begin position="1"/>
        <end position="28"/>
    </location>
</feature>
<dbReference type="RefSeq" id="WP_251418675.1">
    <property type="nucleotide sequence ID" value="NZ_JAMQGM010000051.1"/>
</dbReference>
<protein>
    <submittedName>
        <fullName evidence="2">Uncharacterized protein</fullName>
    </submittedName>
</protein>
<evidence type="ECO:0000313" key="3">
    <source>
        <dbReference type="Proteomes" id="UP001167160"/>
    </source>
</evidence>
<proteinExistence type="predicted"/>
<gene>
    <name evidence="2" type="ORF">M1E25_22745</name>
</gene>
<evidence type="ECO:0000256" key="1">
    <source>
        <dbReference type="SAM" id="SignalP"/>
    </source>
</evidence>
<feature type="chain" id="PRO_5046706263" evidence="1">
    <location>
        <begin position="29"/>
        <end position="92"/>
    </location>
</feature>
<dbReference type="Proteomes" id="UP001167160">
    <property type="component" value="Unassembled WGS sequence"/>
</dbReference>
<keyword evidence="1" id="KW-0732">Signal</keyword>
<keyword evidence="3" id="KW-1185">Reference proteome</keyword>
<dbReference type="EMBL" id="JAMQGM010000051">
    <property type="protein sequence ID" value="MCM2580130.1"/>
    <property type="molecule type" value="Genomic_DNA"/>
</dbReference>
<sequence>MPGRSASALIACFLALAVVMANPATAHAASNSSAFNDPLSSVRSEQTVIRDRVVDLIRRADPNSTIRITMFQLWSATVARAVTTPMRTRHER</sequence>
<reference evidence="2" key="1">
    <citation type="journal article" date="2023" name="Int. J. Syst. Evol. Microbiol.">
        <title>Streptomyces meridianus sp. nov. isolated from brackish water of the Tagus estuary in Alcochete, Portugal.</title>
        <authorList>
            <person name="Santos J.D.N."/>
            <person name="Klimek D."/>
            <person name="Calusinska M."/>
            <person name="Lobo Da Cunha A."/>
            <person name="Catita J."/>
            <person name="Goncalves H."/>
            <person name="Gonzalez I."/>
            <person name="Reyes F."/>
            <person name="Lage O.M."/>
        </authorList>
    </citation>
    <scope>NUCLEOTIDE SEQUENCE</scope>
    <source>
        <strain evidence="2">MTZ3.1</strain>
    </source>
</reference>
<accession>A0ABT0XCL8</accession>
<comment type="caution">
    <text evidence="2">The sequence shown here is derived from an EMBL/GenBank/DDBJ whole genome shotgun (WGS) entry which is preliminary data.</text>
</comment>
<name>A0ABT0XCL8_9ACTN</name>
<evidence type="ECO:0000313" key="2">
    <source>
        <dbReference type="EMBL" id="MCM2580130.1"/>
    </source>
</evidence>
<organism evidence="2 3">
    <name type="scientific">Streptomyces meridianus</name>
    <dbReference type="NCBI Taxonomy" id="2938945"/>
    <lineage>
        <taxon>Bacteria</taxon>
        <taxon>Bacillati</taxon>
        <taxon>Actinomycetota</taxon>
        <taxon>Actinomycetes</taxon>
        <taxon>Kitasatosporales</taxon>
        <taxon>Streptomycetaceae</taxon>
        <taxon>Streptomyces</taxon>
    </lineage>
</organism>